<feature type="domain" description="Pyrroline-5-carboxylate reductase catalytic N-terminal" evidence="11">
    <location>
        <begin position="7"/>
        <end position="105"/>
    </location>
</feature>
<keyword evidence="5 8" id="KW-0641">Proline biosynthesis</keyword>
<evidence type="ECO:0000256" key="8">
    <source>
        <dbReference type="HAMAP-Rule" id="MF_01925"/>
    </source>
</evidence>
<dbReference type="PANTHER" id="PTHR11645">
    <property type="entry name" value="PYRROLINE-5-CARBOXYLATE REDUCTASE"/>
    <property type="match status" value="1"/>
</dbReference>
<dbReference type="AlphaFoldDB" id="A8ZSM6"/>
<dbReference type="KEGG" id="dol:Dole_0129"/>
<comment type="catalytic activity">
    <reaction evidence="8">
        <text>L-proline + NAD(+) = (S)-1-pyrroline-5-carboxylate + NADH + 2 H(+)</text>
        <dbReference type="Rhea" id="RHEA:14105"/>
        <dbReference type="ChEBI" id="CHEBI:15378"/>
        <dbReference type="ChEBI" id="CHEBI:17388"/>
        <dbReference type="ChEBI" id="CHEBI:57540"/>
        <dbReference type="ChEBI" id="CHEBI:57945"/>
        <dbReference type="ChEBI" id="CHEBI:60039"/>
        <dbReference type="EC" id="1.5.1.2"/>
    </reaction>
</comment>
<dbReference type="STRING" id="96561.Dole_0129"/>
<dbReference type="InterPro" id="IPR028939">
    <property type="entry name" value="P5C_Rdtase_cat_N"/>
</dbReference>
<proteinExistence type="inferred from homology"/>
<evidence type="ECO:0000256" key="4">
    <source>
        <dbReference type="ARBA" id="ARBA00022605"/>
    </source>
</evidence>
<evidence type="ECO:0000256" key="6">
    <source>
        <dbReference type="ARBA" id="ARBA00022857"/>
    </source>
</evidence>
<evidence type="ECO:0000256" key="9">
    <source>
        <dbReference type="NCBIfam" id="TIGR00112"/>
    </source>
</evidence>
<dbReference type="NCBIfam" id="TIGR00112">
    <property type="entry name" value="proC"/>
    <property type="match status" value="1"/>
</dbReference>
<feature type="binding site" evidence="10">
    <location>
        <begin position="11"/>
        <end position="16"/>
    </location>
    <ligand>
        <name>NADP(+)</name>
        <dbReference type="ChEBI" id="CHEBI:58349"/>
    </ligand>
</feature>
<comment type="catalytic activity">
    <reaction evidence="8">
        <text>L-proline + NADP(+) = (S)-1-pyrroline-5-carboxylate + NADPH + 2 H(+)</text>
        <dbReference type="Rhea" id="RHEA:14109"/>
        <dbReference type="ChEBI" id="CHEBI:15378"/>
        <dbReference type="ChEBI" id="CHEBI:17388"/>
        <dbReference type="ChEBI" id="CHEBI:57783"/>
        <dbReference type="ChEBI" id="CHEBI:58349"/>
        <dbReference type="ChEBI" id="CHEBI:60039"/>
        <dbReference type="EC" id="1.5.1.2"/>
    </reaction>
</comment>
<gene>
    <name evidence="8" type="primary">proC</name>
    <name evidence="13" type="ordered locus">Dole_0129</name>
</gene>
<evidence type="ECO:0000256" key="2">
    <source>
        <dbReference type="ARBA" id="ARBA00005525"/>
    </source>
</evidence>
<dbReference type="InterPro" id="IPR000304">
    <property type="entry name" value="Pyrroline-COOH_reductase"/>
</dbReference>
<organism evidence="13 14">
    <name type="scientific">Desulfosudis oleivorans (strain DSM 6200 / JCM 39069 / Hxd3)</name>
    <name type="common">Desulfococcus oleovorans</name>
    <dbReference type="NCBI Taxonomy" id="96561"/>
    <lineage>
        <taxon>Bacteria</taxon>
        <taxon>Pseudomonadati</taxon>
        <taxon>Thermodesulfobacteriota</taxon>
        <taxon>Desulfobacteria</taxon>
        <taxon>Desulfobacterales</taxon>
        <taxon>Desulfosudaceae</taxon>
        <taxon>Desulfosudis</taxon>
    </lineage>
</organism>
<dbReference type="EC" id="1.5.1.2" evidence="8 9"/>
<accession>A8ZSM6</accession>
<keyword evidence="7 8" id="KW-0560">Oxidoreductase</keyword>
<name>A8ZSM6_DESOH</name>
<evidence type="ECO:0000259" key="12">
    <source>
        <dbReference type="Pfam" id="PF14748"/>
    </source>
</evidence>
<evidence type="ECO:0000256" key="5">
    <source>
        <dbReference type="ARBA" id="ARBA00022650"/>
    </source>
</evidence>
<evidence type="ECO:0000256" key="7">
    <source>
        <dbReference type="ARBA" id="ARBA00023002"/>
    </source>
</evidence>
<dbReference type="InterPro" id="IPR036291">
    <property type="entry name" value="NAD(P)-bd_dom_sf"/>
</dbReference>
<dbReference type="Pfam" id="PF14748">
    <property type="entry name" value="P5CR_dimer"/>
    <property type="match status" value="1"/>
</dbReference>
<dbReference type="HOGENOM" id="CLU_042344_0_1_7"/>
<comment type="similarity">
    <text evidence="2 8">Belongs to the pyrroline-5-carboxylate reductase family.</text>
</comment>
<reference evidence="13 14" key="1">
    <citation type="submission" date="2007-10" db="EMBL/GenBank/DDBJ databases">
        <title>Complete sequence of Desulfococcus oleovorans Hxd3.</title>
        <authorList>
            <consortium name="US DOE Joint Genome Institute"/>
            <person name="Copeland A."/>
            <person name="Lucas S."/>
            <person name="Lapidus A."/>
            <person name="Barry K."/>
            <person name="Glavina del Rio T."/>
            <person name="Dalin E."/>
            <person name="Tice H."/>
            <person name="Pitluck S."/>
            <person name="Kiss H."/>
            <person name="Brettin T."/>
            <person name="Bruce D."/>
            <person name="Detter J.C."/>
            <person name="Han C."/>
            <person name="Schmutz J."/>
            <person name="Larimer F."/>
            <person name="Land M."/>
            <person name="Hauser L."/>
            <person name="Kyrpides N."/>
            <person name="Kim E."/>
            <person name="Wawrik B."/>
            <person name="Richardson P."/>
        </authorList>
    </citation>
    <scope>NUCLEOTIDE SEQUENCE [LARGE SCALE GENOMIC DNA]</scope>
    <source>
        <strain evidence="14">DSM 6200 / JCM 39069 / Hxd3</strain>
    </source>
</reference>
<protein>
    <recommendedName>
        <fullName evidence="8 9">Pyrroline-5-carboxylate reductase</fullName>
        <shortName evidence="8">P5C reductase</shortName>
        <shortName evidence="8">P5CR</shortName>
        <ecNumber evidence="8 9">1.5.1.2</ecNumber>
    </recommendedName>
    <alternativeName>
        <fullName evidence="8">PCA reductase</fullName>
    </alternativeName>
</protein>
<dbReference type="GO" id="GO:0004735">
    <property type="term" value="F:pyrroline-5-carboxylate reductase activity"/>
    <property type="evidence" value="ECO:0007669"/>
    <property type="project" value="UniProtKB-UniRule"/>
</dbReference>
<dbReference type="HAMAP" id="MF_01925">
    <property type="entry name" value="P5C_reductase"/>
    <property type="match status" value="1"/>
</dbReference>
<dbReference type="FunFam" id="1.10.3730.10:FF:000001">
    <property type="entry name" value="Pyrroline-5-carboxylate reductase"/>
    <property type="match status" value="1"/>
</dbReference>
<feature type="binding site" evidence="10">
    <location>
        <begin position="73"/>
        <end position="76"/>
    </location>
    <ligand>
        <name>NADP(+)</name>
        <dbReference type="ChEBI" id="CHEBI:58349"/>
    </ligand>
</feature>
<keyword evidence="3 8" id="KW-0963">Cytoplasm</keyword>
<dbReference type="Pfam" id="PF03807">
    <property type="entry name" value="F420_oxidored"/>
    <property type="match status" value="1"/>
</dbReference>
<dbReference type="SUPFAM" id="SSF48179">
    <property type="entry name" value="6-phosphogluconate dehydrogenase C-terminal domain-like"/>
    <property type="match status" value="1"/>
</dbReference>
<feature type="domain" description="Pyrroline-5-carboxylate reductase dimerisation" evidence="12">
    <location>
        <begin position="171"/>
        <end position="275"/>
    </location>
</feature>
<comment type="pathway">
    <text evidence="8">Amino-acid biosynthesis; L-proline biosynthesis; L-proline from L-glutamate 5-semialdehyde: step 1/1.</text>
</comment>
<dbReference type="PIRSF" id="PIRSF000193">
    <property type="entry name" value="Pyrrol-5-carb_rd"/>
    <property type="match status" value="1"/>
</dbReference>
<dbReference type="EMBL" id="CP000859">
    <property type="protein sequence ID" value="ABW65939.1"/>
    <property type="molecule type" value="Genomic_DNA"/>
</dbReference>
<evidence type="ECO:0000256" key="10">
    <source>
        <dbReference type="PIRSR" id="PIRSR000193-1"/>
    </source>
</evidence>
<dbReference type="OrthoDB" id="9805754at2"/>
<dbReference type="Proteomes" id="UP000008561">
    <property type="component" value="Chromosome"/>
</dbReference>
<sequence length="280" mass="29161">MAKLDKTVGFIGGGNMAEAMIGGLLAAGVCEASRVHAADVSRDRLAYLKTTFGIHTTGDNCAVVDGCDVLVLAVKPQVMGSVLSTLDAGCGPRLSKKLVITIAAGIPVQTIEGMLASAPGLAVVRAMPNTPALVGCGMCGMYANPHVTSADRGHARAILEATGRVIEFETEALLDAVTAVSGSGPAYVFYFVEAMVKAGENLGLDTKDAFAMTLQTVKGAVTLMEERGESPKELRQKVTSPGGTTEAALRVLREKEFPEIVMTAIEAACQRAGELSRQYV</sequence>
<keyword evidence="4 8" id="KW-0028">Amino-acid biosynthesis</keyword>
<dbReference type="Gene3D" id="3.40.50.720">
    <property type="entry name" value="NAD(P)-binding Rossmann-like Domain"/>
    <property type="match status" value="1"/>
</dbReference>
<dbReference type="Gene3D" id="1.10.3730.10">
    <property type="entry name" value="ProC C-terminal domain-like"/>
    <property type="match status" value="1"/>
</dbReference>
<dbReference type="InterPro" id="IPR008927">
    <property type="entry name" value="6-PGluconate_DH-like_C_sf"/>
</dbReference>
<dbReference type="GO" id="GO:0005737">
    <property type="term" value="C:cytoplasm"/>
    <property type="evidence" value="ECO:0007669"/>
    <property type="project" value="UniProtKB-SubCell"/>
</dbReference>
<dbReference type="eggNOG" id="COG0345">
    <property type="taxonomic scope" value="Bacteria"/>
</dbReference>
<dbReference type="GO" id="GO:0055129">
    <property type="term" value="P:L-proline biosynthetic process"/>
    <property type="evidence" value="ECO:0007669"/>
    <property type="project" value="UniProtKB-UniRule"/>
</dbReference>
<keyword evidence="14" id="KW-1185">Reference proteome</keyword>
<feature type="binding site" evidence="10">
    <location>
        <position position="60"/>
    </location>
    <ligand>
        <name>NADPH</name>
        <dbReference type="ChEBI" id="CHEBI:57783"/>
    </ligand>
</feature>
<evidence type="ECO:0000313" key="14">
    <source>
        <dbReference type="Proteomes" id="UP000008561"/>
    </source>
</evidence>
<dbReference type="InterPro" id="IPR029036">
    <property type="entry name" value="P5CR_dimer"/>
</dbReference>
<evidence type="ECO:0000256" key="3">
    <source>
        <dbReference type="ARBA" id="ARBA00022490"/>
    </source>
</evidence>
<dbReference type="PANTHER" id="PTHR11645:SF0">
    <property type="entry name" value="PYRROLINE-5-CARBOXYLATE REDUCTASE 3"/>
    <property type="match status" value="1"/>
</dbReference>
<evidence type="ECO:0000256" key="1">
    <source>
        <dbReference type="ARBA" id="ARBA00004496"/>
    </source>
</evidence>
<dbReference type="RefSeq" id="WP_012173558.1">
    <property type="nucleotide sequence ID" value="NC_009943.1"/>
</dbReference>
<keyword evidence="6 8" id="KW-0521">NADP</keyword>
<dbReference type="FunFam" id="3.40.50.720:FF:000190">
    <property type="entry name" value="Pyrroline-5-carboxylate reductase"/>
    <property type="match status" value="1"/>
</dbReference>
<evidence type="ECO:0000259" key="11">
    <source>
        <dbReference type="Pfam" id="PF03807"/>
    </source>
</evidence>
<evidence type="ECO:0000313" key="13">
    <source>
        <dbReference type="EMBL" id="ABW65939.1"/>
    </source>
</evidence>
<comment type="subcellular location">
    <subcellularLocation>
        <location evidence="1 8">Cytoplasm</location>
    </subcellularLocation>
</comment>
<dbReference type="UniPathway" id="UPA00098">
    <property type="reaction ID" value="UER00361"/>
</dbReference>
<comment type="function">
    <text evidence="8">Catalyzes the reduction of 1-pyrroline-5-carboxylate (PCA) to L-proline.</text>
</comment>
<dbReference type="SUPFAM" id="SSF51735">
    <property type="entry name" value="NAD(P)-binding Rossmann-fold domains"/>
    <property type="match status" value="1"/>
</dbReference>